<evidence type="ECO:0000256" key="2">
    <source>
        <dbReference type="SAM" id="Phobius"/>
    </source>
</evidence>
<dbReference type="InterPro" id="IPR009937">
    <property type="entry name" value="Phage_holin_3_6"/>
</dbReference>
<dbReference type="Pfam" id="PF07332">
    <property type="entry name" value="Phage_holin_3_6"/>
    <property type="match status" value="1"/>
</dbReference>
<feature type="transmembrane region" description="Helical" evidence="2">
    <location>
        <begin position="96"/>
        <end position="125"/>
    </location>
</feature>
<accession>A0A5B8UAH5</accession>
<protein>
    <submittedName>
        <fullName evidence="3">Phage holin family protein</fullName>
    </submittedName>
</protein>
<dbReference type="OrthoDB" id="5244754at2"/>
<evidence type="ECO:0000256" key="1">
    <source>
        <dbReference type="SAM" id="MobiDB-lite"/>
    </source>
</evidence>
<proteinExistence type="predicted"/>
<reference evidence="3 4" key="1">
    <citation type="journal article" date="2018" name="J. Microbiol.">
        <title>Baekduia soli gen. nov., sp. nov., a novel bacterium isolated from the soil of Baekdu Mountain and proposal of a novel family name, Baekduiaceae fam. nov.</title>
        <authorList>
            <person name="An D.S."/>
            <person name="Siddiqi M.Z."/>
            <person name="Kim K.H."/>
            <person name="Yu H.S."/>
            <person name="Im W.T."/>
        </authorList>
    </citation>
    <scope>NUCLEOTIDE SEQUENCE [LARGE SCALE GENOMIC DNA]</scope>
    <source>
        <strain evidence="3 4">BR7-21</strain>
    </source>
</reference>
<dbReference type="KEGG" id="bsol:FSW04_23250"/>
<organism evidence="3 4">
    <name type="scientific">Baekduia soli</name>
    <dbReference type="NCBI Taxonomy" id="496014"/>
    <lineage>
        <taxon>Bacteria</taxon>
        <taxon>Bacillati</taxon>
        <taxon>Actinomycetota</taxon>
        <taxon>Thermoleophilia</taxon>
        <taxon>Solirubrobacterales</taxon>
        <taxon>Baekduiaceae</taxon>
        <taxon>Baekduia</taxon>
    </lineage>
</organism>
<keyword evidence="2" id="KW-1133">Transmembrane helix</keyword>
<feature type="compositionally biased region" description="Basic residues" evidence="1">
    <location>
        <begin position="17"/>
        <end position="37"/>
    </location>
</feature>
<keyword evidence="2" id="KW-0812">Transmembrane</keyword>
<dbReference type="EMBL" id="CP042430">
    <property type="protein sequence ID" value="QEC50209.1"/>
    <property type="molecule type" value="Genomic_DNA"/>
</dbReference>
<dbReference type="AlphaFoldDB" id="A0A5B8UAH5"/>
<keyword evidence="2" id="KW-0472">Membrane</keyword>
<evidence type="ECO:0000313" key="3">
    <source>
        <dbReference type="EMBL" id="QEC50209.1"/>
    </source>
</evidence>
<name>A0A5B8UAH5_9ACTN</name>
<dbReference type="Proteomes" id="UP000321805">
    <property type="component" value="Chromosome"/>
</dbReference>
<feature type="region of interest" description="Disordered" evidence="1">
    <location>
        <begin position="1"/>
        <end position="57"/>
    </location>
</feature>
<keyword evidence="4" id="KW-1185">Reference proteome</keyword>
<evidence type="ECO:0000313" key="4">
    <source>
        <dbReference type="Proteomes" id="UP000321805"/>
    </source>
</evidence>
<sequence>MGPARRQRAAGRPSGRGARRSAPREARRRRLRRRPRARAAPQGHGEAEARVSDQQTPGLAKAISDVSERASLLVREEIELAKAEVSQKVSKLGKGAVVAAAAGVFVLGALVLILFGLSYLAYWAIPFPGDTANNQVFWGFFTVAAILLLLAGLAGLVAFRAFKAGSPPAPKMAIAEAKLIRETVSAEHPETTV</sequence>
<gene>
    <name evidence="3" type="ORF">FSW04_23250</name>
</gene>
<feature type="transmembrane region" description="Helical" evidence="2">
    <location>
        <begin position="137"/>
        <end position="162"/>
    </location>
</feature>